<dbReference type="Gene3D" id="2.130.10.10">
    <property type="entry name" value="YVTN repeat-like/Quinoprotein amine dehydrogenase"/>
    <property type="match status" value="2"/>
</dbReference>
<protein>
    <submittedName>
        <fullName evidence="2">PQQ-like domain-containing protein</fullName>
    </submittedName>
</protein>
<reference evidence="2 3" key="1">
    <citation type="submission" date="2016-06" db="EMBL/GenBank/DDBJ databases">
        <authorList>
            <person name="Kjaerup R.B."/>
            <person name="Dalgaard T.S."/>
            <person name="Juul-Madsen H.R."/>
        </authorList>
    </citation>
    <scope>NUCLEOTIDE SEQUENCE [LARGE SCALE GENOMIC DNA]</scope>
    <source>
        <strain evidence="2 3">DSM 43904</strain>
    </source>
</reference>
<feature type="domain" description="Pyrrolo-quinoline quinone repeat" evidence="1">
    <location>
        <begin position="157"/>
        <end position="341"/>
    </location>
</feature>
<keyword evidence="3" id="KW-1185">Reference proteome</keyword>
<dbReference type="SUPFAM" id="SSF50998">
    <property type="entry name" value="Quinoprotein alcohol dehydrogenase-like"/>
    <property type="match status" value="1"/>
</dbReference>
<dbReference type="SMART" id="SM00564">
    <property type="entry name" value="PQQ"/>
    <property type="match status" value="4"/>
</dbReference>
<proteinExistence type="predicted"/>
<dbReference type="Proteomes" id="UP000198217">
    <property type="component" value="Chromosome I"/>
</dbReference>
<feature type="domain" description="Pyrrolo-quinoline quinone repeat" evidence="1">
    <location>
        <begin position="25"/>
        <end position="145"/>
    </location>
</feature>
<dbReference type="EMBL" id="LT607750">
    <property type="protein sequence ID" value="SCG53946.1"/>
    <property type="molecule type" value="Genomic_DNA"/>
</dbReference>
<name>A0A1C5I7X4_9ACTN</name>
<organism evidence="2 3">
    <name type="scientific">Micromonospora echinaurantiaca</name>
    <dbReference type="NCBI Taxonomy" id="47857"/>
    <lineage>
        <taxon>Bacteria</taxon>
        <taxon>Bacillati</taxon>
        <taxon>Actinomycetota</taxon>
        <taxon>Actinomycetes</taxon>
        <taxon>Micromonosporales</taxon>
        <taxon>Micromonosporaceae</taxon>
        <taxon>Micromonospora</taxon>
    </lineage>
</organism>
<dbReference type="InterPro" id="IPR002372">
    <property type="entry name" value="PQQ_rpt_dom"/>
</dbReference>
<dbReference type="InterPro" id="IPR015943">
    <property type="entry name" value="WD40/YVTN_repeat-like_dom_sf"/>
</dbReference>
<gene>
    <name evidence="2" type="ORF">GA0070609_2886</name>
</gene>
<accession>A0A1C5I7X4</accession>
<evidence type="ECO:0000313" key="2">
    <source>
        <dbReference type="EMBL" id="SCG53946.1"/>
    </source>
</evidence>
<dbReference type="InterPro" id="IPR011047">
    <property type="entry name" value="Quinoprotein_ADH-like_sf"/>
</dbReference>
<evidence type="ECO:0000313" key="3">
    <source>
        <dbReference type="Proteomes" id="UP000198217"/>
    </source>
</evidence>
<dbReference type="InterPro" id="IPR018391">
    <property type="entry name" value="PQQ_b-propeller_rpt"/>
</dbReference>
<dbReference type="Pfam" id="PF13360">
    <property type="entry name" value="PQQ_2"/>
    <property type="match status" value="2"/>
</dbReference>
<sequence>MLRPGSQLSTAEAPYPAPAAASIGVVAQLRATPLILDRRLRVFATKNDVWAEPVAAPDGTDSYWSYHRWPAEVVGVVTFGAADTALSVVVVKWSDGQLVALHAERGDIAWTTQVQTKDSDEYWGRRTGTHTVYGDETLFSLYSARSGSSPVVISSGDTKVDAFDPISGRQLWSVELPPCHGVDWTGEQVFATILCSDRLHTMHFYEAGTGRPIGAWVPPGVSSSSAPAERSWIRWLTACRTESSECQGFQVGPDETWRIQADGSVTKEPVASSDIDDVIAGDVVVRRTGGQVSGLRRDTGDEIWQIALESRGSAIATSADAVYLLTSANELACLDARTGTVRATVPLPGGTTWKAFSMYATDGFVVIERLKPGAGERQGDSAYYYGSRPVVLVTC</sequence>
<dbReference type="AlphaFoldDB" id="A0A1C5I7X4"/>
<evidence type="ECO:0000259" key="1">
    <source>
        <dbReference type="Pfam" id="PF13360"/>
    </source>
</evidence>